<gene>
    <name evidence="4" type="ORF">L0U89_02735</name>
</gene>
<sequence length="520" mass="57761">MKVQIISGRIFVFMLFVFLFGCSQRKPEGNGTIDKPNIIIIYLDDLGYGDLSAYGATALQTPNIDRLANEGLKFTNAYATSATCTPSRYALLTGIYPWRNENAKILPGTAPLLIGVDQMTLPKMLKTKGYNTGVVGKWHLGLGTGHVDWNERISPGPNEVGFDYAFIMAATQDRVPTIYIDNGYVAGLENDDPILVDYDKNFEGEPTGLENPELLKMKWHHGHNNSIVNGIPRIGFMKGGEKARWVDEEMADVFLEKAQKYIREKKNGSRPFFLYYAMQQPHVPRTPHPRFEGLSGMGPRGDVILEADWCVGQLMKTLEEEGLLENTLVIFSSDNGPVLNDGYYDDAVEKLGTHSPAGPLRGGKYSLFEAGTRVPFITYWKGRIQPGVSDAMVSQLDLLTSLATLVGSDIRADDSMDMLSVLMGDSKMGREELILEASTRTALRSGDFVMIPPYDGPAVQTQVNIELGNDEGYQLYNLKTDISQKSNIASSEPELLERLIKRFNEIRGPKSVPIEQLELK</sequence>
<dbReference type="InterPro" id="IPR052701">
    <property type="entry name" value="GAG_Ulvan_Degrading_Sulfatases"/>
</dbReference>
<evidence type="ECO:0000256" key="1">
    <source>
        <dbReference type="ARBA" id="ARBA00008779"/>
    </source>
</evidence>
<dbReference type="Proteomes" id="UP001201449">
    <property type="component" value="Unassembled WGS sequence"/>
</dbReference>
<dbReference type="SUPFAM" id="SSF53649">
    <property type="entry name" value="Alkaline phosphatase-like"/>
    <property type="match status" value="1"/>
</dbReference>
<dbReference type="PROSITE" id="PS00523">
    <property type="entry name" value="SULFATASE_1"/>
    <property type="match status" value="1"/>
</dbReference>
<dbReference type="EMBL" id="JAKEVZ010000001">
    <property type="protein sequence ID" value="MCF1749974.1"/>
    <property type="molecule type" value="Genomic_DNA"/>
</dbReference>
<dbReference type="CDD" id="cd16143">
    <property type="entry name" value="ARS_like"/>
    <property type="match status" value="1"/>
</dbReference>
<keyword evidence="5" id="KW-1185">Reference proteome</keyword>
<dbReference type="PANTHER" id="PTHR43751:SF7">
    <property type="entry name" value="ARYLSULPHATASE A"/>
    <property type="match status" value="1"/>
</dbReference>
<keyword evidence="2" id="KW-0378">Hydrolase</keyword>
<dbReference type="PANTHER" id="PTHR43751">
    <property type="entry name" value="SULFATASE"/>
    <property type="match status" value="1"/>
</dbReference>
<dbReference type="Gene3D" id="3.30.1120.10">
    <property type="match status" value="1"/>
</dbReference>
<dbReference type="InterPro" id="IPR024607">
    <property type="entry name" value="Sulfatase_CS"/>
</dbReference>
<protein>
    <submittedName>
        <fullName evidence="4">Arylsulfatase</fullName>
    </submittedName>
</protein>
<accession>A0ABS9BRK3</accession>
<dbReference type="PROSITE" id="PS00149">
    <property type="entry name" value="SULFATASE_2"/>
    <property type="match status" value="1"/>
</dbReference>
<comment type="caution">
    <text evidence="4">The sequence shown here is derived from an EMBL/GenBank/DDBJ whole genome shotgun (WGS) entry which is preliminary data.</text>
</comment>
<evidence type="ECO:0000313" key="4">
    <source>
        <dbReference type="EMBL" id="MCF1749974.1"/>
    </source>
</evidence>
<comment type="similarity">
    <text evidence="1">Belongs to the sulfatase family.</text>
</comment>
<dbReference type="InterPro" id="IPR000917">
    <property type="entry name" value="Sulfatase_N"/>
</dbReference>
<dbReference type="RefSeq" id="WP_234860101.1">
    <property type="nucleotide sequence ID" value="NZ_JAKEVZ010000001.1"/>
</dbReference>
<organism evidence="4 5">
    <name type="scientific">Mariniradius sediminis</name>
    <dbReference type="NCBI Taxonomy" id="2909237"/>
    <lineage>
        <taxon>Bacteria</taxon>
        <taxon>Pseudomonadati</taxon>
        <taxon>Bacteroidota</taxon>
        <taxon>Cytophagia</taxon>
        <taxon>Cytophagales</taxon>
        <taxon>Cyclobacteriaceae</taxon>
        <taxon>Mariniradius</taxon>
    </lineage>
</organism>
<evidence type="ECO:0000256" key="2">
    <source>
        <dbReference type="ARBA" id="ARBA00022801"/>
    </source>
</evidence>
<evidence type="ECO:0000259" key="3">
    <source>
        <dbReference type="Pfam" id="PF00884"/>
    </source>
</evidence>
<reference evidence="4 5" key="1">
    <citation type="submission" date="2022-01" db="EMBL/GenBank/DDBJ databases">
        <title>Mariniradius saccharolyticus sp. nov., isolated from sediment of a river.</title>
        <authorList>
            <person name="Liu H."/>
        </authorList>
    </citation>
    <scope>NUCLEOTIDE SEQUENCE [LARGE SCALE GENOMIC DNA]</scope>
    <source>
        <strain evidence="4 5">RY-2</strain>
    </source>
</reference>
<proteinExistence type="inferred from homology"/>
<dbReference type="Pfam" id="PF00884">
    <property type="entry name" value="Sulfatase"/>
    <property type="match status" value="1"/>
</dbReference>
<feature type="domain" description="Sulfatase N-terminal" evidence="3">
    <location>
        <begin position="36"/>
        <end position="407"/>
    </location>
</feature>
<name>A0ABS9BRK3_9BACT</name>
<dbReference type="Gene3D" id="3.40.720.10">
    <property type="entry name" value="Alkaline Phosphatase, subunit A"/>
    <property type="match status" value="1"/>
</dbReference>
<dbReference type="PROSITE" id="PS51257">
    <property type="entry name" value="PROKAR_LIPOPROTEIN"/>
    <property type="match status" value="1"/>
</dbReference>
<dbReference type="InterPro" id="IPR017850">
    <property type="entry name" value="Alkaline_phosphatase_core_sf"/>
</dbReference>
<evidence type="ECO:0000313" key="5">
    <source>
        <dbReference type="Proteomes" id="UP001201449"/>
    </source>
</evidence>